<dbReference type="AlphaFoldDB" id="A0A9D2H3K3"/>
<comment type="caution">
    <text evidence="11">The sequence shown here is derived from an EMBL/GenBank/DDBJ whole genome shotgun (WGS) entry which is preliminary data.</text>
</comment>
<keyword evidence="3" id="KW-0597">Phosphoprotein</keyword>
<sequence>MSTLDMSIAAVGGRRLRWGMTATWWYTALAVLTFEAIGALLVFAVFASSSTDRGAIALVALGSVLWFAATVPLLMAYRGRDETAPLRGRVLAPLFVCAVCGIGAWIATDMWGVAAFAVAQPISLLDWPRGVRLRVVVGLTVLLTVLAVIDDQRLDHAGSPLVTLGFFSVIMPAMSVFSLWWWDVLVALDTARLAEVRASAAQERLRVASDVHDLQGHHLQVIALQLELADRLWERSPEQALEHVRIARTNVDEARQGTRDLARAFREIPLADEIANAADLLRAAGVRTDVTVDERSADAPGHVLGPVIRETTTNVLRHGGGTWAALSLARTDGAWRYEISNDRGATGDAADGAGLEGISRRAAEAGGAVTIDREGAAFTVAVTIPARGGAA</sequence>
<protein>
    <recommendedName>
        <fullName evidence="2">histidine kinase</fullName>
        <ecNumber evidence="2">2.7.13.3</ecNumber>
    </recommendedName>
</protein>
<evidence type="ECO:0000256" key="9">
    <source>
        <dbReference type="SAM" id="Phobius"/>
    </source>
</evidence>
<dbReference type="GO" id="GO:0000155">
    <property type="term" value="F:phosphorelay sensor kinase activity"/>
    <property type="evidence" value="ECO:0007669"/>
    <property type="project" value="InterPro"/>
</dbReference>
<keyword evidence="5" id="KW-0547">Nucleotide-binding</keyword>
<dbReference type="InterPro" id="IPR036890">
    <property type="entry name" value="HATPase_C_sf"/>
</dbReference>
<keyword evidence="4" id="KW-0808">Transferase</keyword>
<feature type="transmembrane region" description="Helical" evidence="9">
    <location>
        <begin position="131"/>
        <end position="149"/>
    </location>
</feature>
<evidence type="ECO:0000256" key="6">
    <source>
        <dbReference type="ARBA" id="ARBA00022777"/>
    </source>
</evidence>
<evidence type="ECO:0000256" key="7">
    <source>
        <dbReference type="ARBA" id="ARBA00022840"/>
    </source>
</evidence>
<keyword evidence="8" id="KW-0902">Two-component regulatory system</keyword>
<evidence type="ECO:0000256" key="4">
    <source>
        <dbReference type="ARBA" id="ARBA00022679"/>
    </source>
</evidence>
<dbReference type="InterPro" id="IPR050482">
    <property type="entry name" value="Sensor_HK_TwoCompSys"/>
</dbReference>
<reference evidence="11" key="2">
    <citation type="submission" date="2021-04" db="EMBL/GenBank/DDBJ databases">
        <authorList>
            <person name="Gilroy R."/>
        </authorList>
    </citation>
    <scope>NUCLEOTIDE SEQUENCE</scope>
    <source>
        <strain evidence="11">ChiHjej8B7-3636</strain>
    </source>
</reference>
<dbReference type="InterPro" id="IPR011712">
    <property type="entry name" value="Sig_transdc_His_kin_sub3_dim/P"/>
</dbReference>
<feature type="transmembrane region" description="Helical" evidence="9">
    <location>
        <begin position="54"/>
        <end position="78"/>
    </location>
</feature>
<organism evidence="11 12">
    <name type="scientific">Candidatus Microbacterium stercoravium</name>
    <dbReference type="NCBI Taxonomy" id="2838697"/>
    <lineage>
        <taxon>Bacteria</taxon>
        <taxon>Bacillati</taxon>
        <taxon>Actinomycetota</taxon>
        <taxon>Actinomycetes</taxon>
        <taxon>Micrococcales</taxon>
        <taxon>Microbacteriaceae</taxon>
        <taxon>Microbacterium</taxon>
    </lineage>
</organism>
<dbReference type="EC" id="2.7.13.3" evidence="2"/>
<dbReference type="Gene3D" id="1.20.5.1930">
    <property type="match status" value="1"/>
</dbReference>
<accession>A0A9D2H3K3</accession>
<dbReference type="GO" id="GO:0046983">
    <property type="term" value="F:protein dimerization activity"/>
    <property type="evidence" value="ECO:0007669"/>
    <property type="project" value="InterPro"/>
</dbReference>
<dbReference type="Gene3D" id="3.30.565.10">
    <property type="entry name" value="Histidine kinase-like ATPase, C-terminal domain"/>
    <property type="match status" value="1"/>
</dbReference>
<dbReference type="PANTHER" id="PTHR24421:SF10">
    <property type="entry name" value="NITRATE_NITRITE SENSOR PROTEIN NARQ"/>
    <property type="match status" value="1"/>
</dbReference>
<feature type="transmembrane region" description="Helical" evidence="9">
    <location>
        <begin position="24"/>
        <end position="48"/>
    </location>
</feature>
<keyword evidence="9" id="KW-0812">Transmembrane</keyword>
<evidence type="ECO:0000313" key="11">
    <source>
        <dbReference type="EMBL" id="HJA03997.1"/>
    </source>
</evidence>
<feature type="domain" description="Signal transduction histidine kinase subgroup 3 dimerisation and phosphoacceptor" evidence="10">
    <location>
        <begin position="203"/>
        <end position="267"/>
    </location>
</feature>
<reference evidence="11" key="1">
    <citation type="journal article" date="2021" name="PeerJ">
        <title>Extensive microbial diversity within the chicken gut microbiome revealed by metagenomics and culture.</title>
        <authorList>
            <person name="Gilroy R."/>
            <person name="Ravi A."/>
            <person name="Getino M."/>
            <person name="Pursley I."/>
            <person name="Horton D.L."/>
            <person name="Alikhan N.F."/>
            <person name="Baker D."/>
            <person name="Gharbi K."/>
            <person name="Hall N."/>
            <person name="Watson M."/>
            <person name="Adriaenssens E.M."/>
            <person name="Foster-Nyarko E."/>
            <person name="Jarju S."/>
            <person name="Secka A."/>
            <person name="Antonio M."/>
            <person name="Oren A."/>
            <person name="Chaudhuri R.R."/>
            <person name="La Ragione R."/>
            <person name="Hildebrand F."/>
            <person name="Pallen M.J."/>
        </authorList>
    </citation>
    <scope>NUCLEOTIDE SEQUENCE</scope>
    <source>
        <strain evidence="11">ChiHjej8B7-3636</strain>
    </source>
</reference>
<gene>
    <name evidence="11" type="ORF">H9800_03970</name>
</gene>
<evidence type="ECO:0000313" key="12">
    <source>
        <dbReference type="Proteomes" id="UP000824220"/>
    </source>
</evidence>
<keyword evidence="6 11" id="KW-0418">Kinase</keyword>
<dbReference type="Pfam" id="PF07730">
    <property type="entry name" value="HisKA_3"/>
    <property type="match status" value="1"/>
</dbReference>
<comment type="catalytic activity">
    <reaction evidence="1">
        <text>ATP + protein L-histidine = ADP + protein N-phospho-L-histidine.</text>
        <dbReference type="EC" id="2.7.13.3"/>
    </reaction>
</comment>
<dbReference type="GO" id="GO:0016020">
    <property type="term" value="C:membrane"/>
    <property type="evidence" value="ECO:0007669"/>
    <property type="project" value="InterPro"/>
</dbReference>
<keyword evidence="7" id="KW-0067">ATP-binding</keyword>
<evidence type="ECO:0000259" key="10">
    <source>
        <dbReference type="Pfam" id="PF07730"/>
    </source>
</evidence>
<evidence type="ECO:0000256" key="1">
    <source>
        <dbReference type="ARBA" id="ARBA00000085"/>
    </source>
</evidence>
<dbReference type="Proteomes" id="UP000824220">
    <property type="component" value="Unassembled WGS sequence"/>
</dbReference>
<keyword evidence="9" id="KW-1133">Transmembrane helix</keyword>
<feature type="transmembrane region" description="Helical" evidence="9">
    <location>
        <begin position="161"/>
        <end position="182"/>
    </location>
</feature>
<dbReference type="EMBL" id="DXAM01000053">
    <property type="protein sequence ID" value="HJA03997.1"/>
    <property type="molecule type" value="Genomic_DNA"/>
</dbReference>
<feature type="transmembrane region" description="Helical" evidence="9">
    <location>
        <begin position="90"/>
        <end position="119"/>
    </location>
</feature>
<keyword evidence="9" id="KW-0472">Membrane</keyword>
<evidence type="ECO:0000256" key="2">
    <source>
        <dbReference type="ARBA" id="ARBA00012438"/>
    </source>
</evidence>
<proteinExistence type="predicted"/>
<dbReference type="PANTHER" id="PTHR24421">
    <property type="entry name" value="NITRATE/NITRITE SENSOR PROTEIN NARX-RELATED"/>
    <property type="match status" value="1"/>
</dbReference>
<evidence type="ECO:0000256" key="3">
    <source>
        <dbReference type="ARBA" id="ARBA00022553"/>
    </source>
</evidence>
<evidence type="ECO:0000256" key="8">
    <source>
        <dbReference type="ARBA" id="ARBA00023012"/>
    </source>
</evidence>
<dbReference type="GO" id="GO:0005524">
    <property type="term" value="F:ATP binding"/>
    <property type="evidence" value="ECO:0007669"/>
    <property type="project" value="UniProtKB-KW"/>
</dbReference>
<name>A0A9D2H3K3_9MICO</name>
<evidence type="ECO:0000256" key="5">
    <source>
        <dbReference type="ARBA" id="ARBA00022741"/>
    </source>
</evidence>